<keyword evidence="2" id="KW-1185">Reference proteome</keyword>
<evidence type="ECO:0000313" key="2">
    <source>
        <dbReference type="Proteomes" id="UP000059680"/>
    </source>
</evidence>
<dbReference type="Proteomes" id="UP000059680">
    <property type="component" value="Chromosome 7"/>
</dbReference>
<accession>A0A0P0X237</accession>
<gene>
    <name evidence="1" type="ordered locus">Os07g0123601</name>
    <name evidence="1" type="ORF">OSNPB_070123601</name>
</gene>
<dbReference type="Gramene" id="Os07t0123601-01">
    <property type="protein sequence ID" value="Os07t0123601-01"/>
    <property type="gene ID" value="Os07g0123601"/>
</dbReference>
<reference evidence="2" key="1">
    <citation type="journal article" date="2005" name="Nature">
        <title>The map-based sequence of the rice genome.</title>
        <authorList>
            <consortium name="International rice genome sequencing project (IRGSP)"/>
            <person name="Matsumoto T."/>
            <person name="Wu J."/>
            <person name="Kanamori H."/>
            <person name="Katayose Y."/>
            <person name="Fujisawa M."/>
            <person name="Namiki N."/>
            <person name="Mizuno H."/>
            <person name="Yamamoto K."/>
            <person name="Antonio B.A."/>
            <person name="Baba T."/>
            <person name="Sakata K."/>
            <person name="Nagamura Y."/>
            <person name="Aoki H."/>
            <person name="Arikawa K."/>
            <person name="Arita K."/>
            <person name="Bito T."/>
            <person name="Chiden Y."/>
            <person name="Fujitsuka N."/>
            <person name="Fukunaka R."/>
            <person name="Hamada M."/>
            <person name="Harada C."/>
            <person name="Hayashi A."/>
            <person name="Hijishita S."/>
            <person name="Honda M."/>
            <person name="Hosokawa S."/>
            <person name="Ichikawa Y."/>
            <person name="Idonuma A."/>
            <person name="Iijima M."/>
            <person name="Ikeda M."/>
            <person name="Ikeno M."/>
            <person name="Ito K."/>
            <person name="Ito S."/>
            <person name="Ito T."/>
            <person name="Ito Y."/>
            <person name="Ito Y."/>
            <person name="Iwabuchi A."/>
            <person name="Kamiya K."/>
            <person name="Karasawa W."/>
            <person name="Kurita K."/>
            <person name="Katagiri S."/>
            <person name="Kikuta A."/>
            <person name="Kobayashi H."/>
            <person name="Kobayashi N."/>
            <person name="Machita K."/>
            <person name="Maehara T."/>
            <person name="Masukawa M."/>
            <person name="Mizubayashi T."/>
            <person name="Mukai Y."/>
            <person name="Nagasaki H."/>
            <person name="Nagata Y."/>
            <person name="Naito S."/>
            <person name="Nakashima M."/>
            <person name="Nakama Y."/>
            <person name="Nakamichi Y."/>
            <person name="Nakamura M."/>
            <person name="Meguro A."/>
            <person name="Negishi M."/>
            <person name="Ohta I."/>
            <person name="Ohta T."/>
            <person name="Okamoto M."/>
            <person name="Ono N."/>
            <person name="Saji S."/>
            <person name="Sakaguchi M."/>
            <person name="Sakai K."/>
            <person name="Shibata M."/>
            <person name="Shimokawa T."/>
            <person name="Song J."/>
            <person name="Takazaki Y."/>
            <person name="Terasawa K."/>
            <person name="Tsugane M."/>
            <person name="Tsuji K."/>
            <person name="Ueda S."/>
            <person name="Waki K."/>
            <person name="Yamagata H."/>
            <person name="Yamamoto M."/>
            <person name="Yamamoto S."/>
            <person name="Yamane H."/>
            <person name="Yoshiki S."/>
            <person name="Yoshihara R."/>
            <person name="Yukawa K."/>
            <person name="Zhong H."/>
            <person name="Yano M."/>
            <person name="Yuan Q."/>
            <person name="Ouyang S."/>
            <person name="Liu J."/>
            <person name="Jones K.M."/>
            <person name="Gansberger K."/>
            <person name="Moffat K."/>
            <person name="Hill J."/>
            <person name="Bera J."/>
            <person name="Fadrosh D."/>
            <person name="Jin S."/>
            <person name="Johri S."/>
            <person name="Kim M."/>
            <person name="Overton L."/>
            <person name="Reardon M."/>
            <person name="Tsitrin T."/>
            <person name="Vuong H."/>
            <person name="Weaver B."/>
            <person name="Ciecko A."/>
            <person name="Tallon L."/>
            <person name="Jackson J."/>
            <person name="Pai G."/>
            <person name="Aken S.V."/>
            <person name="Utterback T."/>
            <person name="Reidmuller S."/>
            <person name="Feldblyum T."/>
            <person name="Hsiao J."/>
            <person name="Zismann V."/>
            <person name="Iobst S."/>
            <person name="de Vazeille A.R."/>
            <person name="Buell C.R."/>
            <person name="Ying K."/>
            <person name="Li Y."/>
            <person name="Lu T."/>
            <person name="Huang Y."/>
            <person name="Zhao Q."/>
            <person name="Feng Q."/>
            <person name="Zhang L."/>
            <person name="Zhu J."/>
            <person name="Weng Q."/>
            <person name="Mu J."/>
            <person name="Lu Y."/>
            <person name="Fan D."/>
            <person name="Liu Y."/>
            <person name="Guan J."/>
            <person name="Zhang Y."/>
            <person name="Yu S."/>
            <person name="Liu X."/>
            <person name="Zhang Y."/>
            <person name="Hong G."/>
            <person name="Han B."/>
            <person name="Choisne N."/>
            <person name="Demange N."/>
            <person name="Orjeda G."/>
            <person name="Samain S."/>
            <person name="Cattolico L."/>
            <person name="Pelletier E."/>
            <person name="Couloux A."/>
            <person name="Segurens B."/>
            <person name="Wincker P."/>
            <person name="D'Hont A."/>
            <person name="Scarpelli C."/>
            <person name="Weissenbach J."/>
            <person name="Salanoubat M."/>
            <person name="Quetier F."/>
            <person name="Yu Y."/>
            <person name="Kim H.R."/>
            <person name="Rambo T."/>
            <person name="Currie J."/>
            <person name="Collura K."/>
            <person name="Luo M."/>
            <person name="Yang T."/>
            <person name="Ammiraju J.S.S."/>
            <person name="Engler F."/>
            <person name="Soderlund C."/>
            <person name="Wing R.A."/>
            <person name="Palmer L.E."/>
            <person name="de la Bastide M."/>
            <person name="Spiegel L."/>
            <person name="Nascimento L."/>
            <person name="Zutavern T."/>
            <person name="O'Shaughnessy A."/>
            <person name="Dike S."/>
            <person name="Dedhia N."/>
            <person name="Preston R."/>
            <person name="Balija V."/>
            <person name="McCombie W.R."/>
            <person name="Chow T."/>
            <person name="Chen H."/>
            <person name="Chung M."/>
            <person name="Chen C."/>
            <person name="Shaw J."/>
            <person name="Wu H."/>
            <person name="Hsiao K."/>
            <person name="Chao Y."/>
            <person name="Chu M."/>
            <person name="Cheng C."/>
            <person name="Hour A."/>
            <person name="Lee P."/>
            <person name="Lin S."/>
            <person name="Lin Y."/>
            <person name="Liou J."/>
            <person name="Liu S."/>
            <person name="Hsing Y."/>
            <person name="Raghuvanshi S."/>
            <person name="Mohanty A."/>
            <person name="Bharti A.K."/>
            <person name="Gaur A."/>
            <person name="Gupta V."/>
            <person name="Kumar D."/>
            <person name="Ravi V."/>
            <person name="Vij S."/>
            <person name="Kapur A."/>
            <person name="Khurana P."/>
            <person name="Khurana P."/>
            <person name="Khurana J.P."/>
            <person name="Tyagi A.K."/>
            <person name="Gaikwad K."/>
            <person name="Singh A."/>
            <person name="Dalal V."/>
            <person name="Srivastava S."/>
            <person name="Dixit A."/>
            <person name="Pal A.K."/>
            <person name="Ghazi I.A."/>
            <person name="Yadav M."/>
            <person name="Pandit A."/>
            <person name="Bhargava A."/>
            <person name="Sureshbabu K."/>
            <person name="Batra K."/>
            <person name="Sharma T.R."/>
            <person name="Mohapatra T."/>
            <person name="Singh N.K."/>
            <person name="Messing J."/>
            <person name="Nelson A.B."/>
            <person name="Fuks G."/>
            <person name="Kavchok S."/>
            <person name="Keizer G."/>
            <person name="Linton E."/>
            <person name="Llaca V."/>
            <person name="Song R."/>
            <person name="Tanyolac B."/>
            <person name="Young S."/>
            <person name="Ho-Il K."/>
            <person name="Hahn J.H."/>
            <person name="Sangsakoo G."/>
            <person name="Vanavichit A."/>
            <person name="de Mattos Luiz.A.T."/>
            <person name="Zimmer P.D."/>
            <person name="Malone G."/>
            <person name="Dellagostin O."/>
            <person name="de Oliveira A.C."/>
            <person name="Bevan M."/>
            <person name="Bancroft I."/>
            <person name="Minx P."/>
            <person name="Cordum H."/>
            <person name="Wilson R."/>
            <person name="Cheng Z."/>
            <person name="Jin W."/>
            <person name="Jiang J."/>
            <person name="Leong S.A."/>
            <person name="Iwama H."/>
            <person name="Gojobori T."/>
            <person name="Itoh T."/>
            <person name="Niimura Y."/>
            <person name="Fujii Y."/>
            <person name="Habara T."/>
            <person name="Sakai H."/>
            <person name="Sato Y."/>
            <person name="Wilson G."/>
            <person name="Kumar K."/>
            <person name="McCouch S."/>
            <person name="Juretic N."/>
            <person name="Hoen D."/>
            <person name="Wright S."/>
            <person name="Bruskiewich R."/>
            <person name="Bureau T."/>
            <person name="Miyao A."/>
            <person name="Hirochika H."/>
            <person name="Nishikawa T."/>
            <person name="Kadowaki K."/>
            <person name="Sugiura M."/>
            <person name="Burr B."/>
            <person name="Sasaki T."/>
        </authorList>
    </citation>
    <scope>NUCLEOTIDE SEQUENCE [LARGE SCALE GENOMIC DNA]</scope>
    <source>
        <strain evidence="2">cv. Nipponbare</strain>
    </source>
</reference>
<proteinExistence type="predicted"/>
<dbReference type="EMBL" id="AP014963">
    <property type="protein sequence ID" value="BAS99878.1"/>
    <property type="molecule type" value="Genomic_DNA"/>
</dbReference>
<name>A0A0P0X237_ORYSJ</name>
<protein>
    <submittedName>
        <fullName evidence="1">Os07g0123601 protein</fullName>
    </submittedName>
</protein>
<reference evidence="1 2" key="2">
    <citation type="journal article" date="2013" name="Plant Cell Physiol.">
        <title>Rice Annotation Project Database (RAP-DB): an integrative and interactive database for rice genomics.</title>
        <authorList>
            <person name="Sakai H."/>
            <person name="Lee S.S."/>
            <person name="Tanaka T."/>
            <person name="Numa H."/>
            <person name="Kim J."/>
            <person name="Kawahara Y."/>
            <person name="Wakimoto H."/>
            <person name="Yang C.C."/>
            <person name="Iwamoto M."/>
            <person name="Abe T."/>
            <person name="Yamada Y."/>
            <person name="Muto A."/>
            <person name="Inokuchi H."/>
            <person name="Ikemura T."/>
            <person name="Matsumoto T."/>
            <person name="Sasaki T."/>
            <person name="Itoh T."/>
        </authorList>
    </citation>
    <scope>NUCLEOTIDE SEQUENCE [LARGE SCALE GENOMIC DNA]</scope>
    <source>
        <strain evidence="2">cv. Nipponbare</strain>
    </source>
</reference>
<reference evidence="1 2" key="3">
    <citation type="journal article" date="2013" name="Rice">
        <title>Improvement of the Oryza sativa Nipponbare reference genome using next generation sequence and optical map data.</title>
        <authorList>
            <person name="Kawahara Y."/>
            <person name="de la Bastide M."/>
            <person name="Hamilton J.P."/>
            <person name="Kanamori H."/>
            <person name="McCombie W.R."/>
            <person name="Ouyang S."/>
            <person name="Schwartz D.C."/>
            <person name="Tanaka T."/>
            <person name="Wu J."/>
            <person name="Zhou S."/>
            <person name="Childs K.L."/>
            <person name="Davidson R.M."/>
            <person name="Lin H."/>
            <person name="Quesada-Ocampo L."/>
            <person name="Vaillancourt B."/>
            <person name="Sakai H."/>
            <person name="Lee S.S."/>
            <person name="Kim J."/>
            <person name="Numa H."/>
            <person name="Itoh T."/>
            <person name="Buell C.R."/>
            <person name="Matsumoto T."/>
        </authorList>
    </citation>
    <scope>NUCLEOTIDE SEQUENCE [LARGE SCALE GENOMIC DNA]</scope>
    <source>
        <strain evidence="2">cv. Nipponbare</strain>
    </source>
</reference>
<dbReference type="InParanoid" id="A0A0P0X237"/>
<dbReference type="PaxDb" id="39947-A0A0P0X237"/>
<dbReference type="AlphaFoldDB" id="A0A0P0X237"/>
<sequence length="104" mass="11684">MVTDEQYHEQCRLQQGGTYYQPSASLRPSYHLVRSSMSAPTSAIFESFEALAVFATLLTSRSRAMDFTRPFNMREPIATRARYFESATWVSSSAISRAAESICA</sequence>
<organism evidence="1 2">
    <name type="scientific">Oryza sativa subsp. japonica</name>
    <name type="common">Rice</name>
    <dbReference type="NCBI Taxonomy" id="39947"/>
    <lineage>
        <taxon>Eukaryota</taxon>
        <taxon>Viridiplantae</taxon>
        <taxon>Streptophyta</taxon>
        <taxon>Embryophyta</taxon>
        <taxon>Tracheophyta</taxon>
        <taxon>Spermatophyta</taxon>
        <taxon>Magnoliopsida</taxon>
        <taxon>Liliopsida</taxon>
        <taxon>Poales</taxon>
        <taxon>Poaceae</taxon>
        <taxon>BOP clade</taxon>
        <taxon>Oryzoideae</taxon>
        <taxon>Oryzeae</taxon>
        <taxon>Oryzinae</taxon>
        <taxon>Oryza</taxon>
        <taxon>Oryza sativa</taxon>
    </lineage>
</organism>
<evidence type="ECO:0000313" key="1">
    <source>
        <dbReference type="EMBL" id="BAS99878.1"/>
    </source>
</evidence>